<dbReference type="InterPro" id="IPR043814">
    <property type="entry name" value="DUF5796"/>
</dbReference>
<dbReference type="EMBL" id="BMPG01000001">
    <property type="protein sequence ID" value="GGL54189.1"/>
    <property type="molecule type" value="Genomic_DNA"/>
</dbReference>
<dbReference type="RefSeq" id="WP_188976537.1">
    <property type="nucleotide sequence ID" value="NZ_BMPG01000001.1"/>
</dbReference>
<evidence type="ECO:0000313" key="2">
    <source>
        <dbReference type="Proteomes" id="UP000607197"/>
    </source>
</evidence>
<sequence>MTQRTERAPDPLTVELDAEGVFVEYADGRRVFYNGVPEKRDGSVRTAPERDVHVLVTDAEGEEGVLVYVNDRKTDDAILEESGVGRVLLDAGDEESIFPGVVARQEGYAVEITADLDEVSGRVFVFEESDLAEYAYEIVRSTD</sequence>
<dbReference type="AlphaFoldDB" id="A0A830FGY4"/>
<organism evidence="1 2">
    <name type="scientific">Halocalculus aciditolerans</name>
    <dbReference type="NCBI Taxonomy" id="1383812"/>
    <lineage>
        <taxon>Archaea</taxon>
        <taxon>Methanobacteriati</taxon>
        <taxon>Methanobacteriota</taxon>
        <taxon>Stenosarchaea group</taxon>
        <taxon>Halobacteria</taxon>
        <taxon>Halobacteriales</taxon>
        <taxon>Halobacteriaceae</taxon>
        <taxon>Halocalculus</taxon>
    </lineage>
</organism>
<dbReference type="Proteomes" id="UP000607197">
    <property type="component" value="Unassembled WGS sequence"/>
</dbReference>
<keyword evidence="2" id="KW-1185">Reference proteome</keyword>
<name>A0A830FGY4_9EURY</name>
<dbReference type="Pfam" id="PF19109">
    <property type="entry name" value="DUF5796"/>
    <property type="match status" value="1"/>
</dbReference>
<comment type="caution">
    <text evidence="1">The sequence shown here is derived from an EMBL/GenBank/DDBJ whole genome shotgun (WGS) entry which is preliminary data.</text>
</comment>
<protein>
    <submittedName>
        <fullName evidence="1">Uncharacterized protein</fullName>
    </submittedName>
</protein>
<reference evidence="1" key="1">
    <citation type="journal article" date="2014" name="Int. J. Syst. Evol. Microbiol.">
        <title>Complete genome sequence of Corynebacterium casei LMG S-19264T (=DSM 44701T), isolated from a smear-ripened cheese.</title>
        <authorList>
            <consortium name="US DOE Joint Genome Institute (JGI-PGF)"/>
            <person name="Walter F."/>
            <person name="Albersmeier A."/>
            <person name="Kalinowski J."/>
            <person name="Ruckert C."/>
        </authorList>
    </citation>
    <scope>NUCLEOTIDE SEQUENCE</scope>
    <source>
        <strain evidence="1">JCM 19596</strain>
    </source>
</reference>
<accession>A0A830FGY4</accession>
<gene>
    <name evidence="1" type="ORF">GCM10009039_10450</name>
</gene>
<reference evidence="1" key="2">
    <citation type="submission" date="2020-09" db="EMBL/GenBank/DDBJ databases">
        <authorList>
            <person name="Sun Q."/>
            <person name="Ohkuma M."/>
        </authorList>
    </citation>
    <scope>NUCLEOTIDE SEQUENCE</scope>
    <source>
        <strain evidence="1">JCM 19596</strain>
    </source>
</reference>
<evidence type="ECO:0000313" key="1">
    <source>
        <dbReference type="EMBL" id="GGL54189.1"/>
    </source>
</evidence>
<proteinExistence type="predicted"/>
<dbReference type="OrthoDB" id="156190at2157"/>